<accession>A0A1B1PEF6</accession>
<dbReference type="KEGG" id="vg:29066119"/>
<proteinExistence type="predicted"/>
<dbReference type="OrthoDB" id="41229at10239"/>
<reference evidence="1" key="1">
    <citation type="submission" date="2016-05" db="EMBL/GenBank/DDBJ databases">
        <authorList>
            <person name="Shneider M.M."/>
            <person name="Kabanova A.P."/>
            <person name="Vo T.N.H."/>
            <person name="Samarov N.I."/>
            <person name="Miroshnikov K.K."/>
            <person name="Korzhenkov A.A."/>
            <person name="Karandashov V.E."/>
            <person name="Toschakov S.V."/>
            <person name="Ignatov A.N."/>
            <person name="Miroshnikov K.A."/>
        </authorList>
    </citation>
    <scope>NUCLEOTIDE SEQUENCE [LARGE SCALE GENOMIC DNA]</scope>
</reference>
<evidence type="ECO:0000313" key="1">
    <source>
        <dbReference type="EMBL" id="ANT45349.2"/>
    </source>
</evidence>
<keyword evidence="2" id="KW-1185">Reference proteome</keyword>
<evidence type="ECO:0000313" key="2">
    <source>
        <dbReference type="Proteomes" id="UP000204087"/>
    </source>
</evidence>
<organism evidence="1 2">
    <name type="scientific">Pectobacterium phage PP16</name>
    <dbReference type="NCBI Taxonomy" id="1873958"/>
    <lineage>
        <taxon>Viruses</taxon>
        <taxon>Duplodnaviria</taxon>
        <taxon>Heunggongvirae</taxon>
        <taxon>Uroviricota</taxon>
        <taxon>Caudoviricetes</taxon>
        <taxon>Autographivirales</taxon>
        <taxon>Autoscriptoviridae</taxon>
        <taxon>Corkvirinae</taxon>
        <taxon>Kotilavirus</taxon>
        <taxon>Kotilavirus PP16</taxon>
    </lineage>
</organism>
<dbReference type="RefSeq" id="YP_009286823.2">
    <property type="nucleotide sequence ID" value="NC_031068.2"/>
</dbReference>
<protein>
    <submittedName>
        <fullName evidence="1">Rz-like lysis protein</fullName>
    </submittedName>
</protein>
<gene>
    <name evidence="1" type="ORF">PP16_gp53</name>
</gene>
<dbReference type="Proteomes" id="UP000204087">
    <property type="component" value="Segment"/>
</dbReference>
<sequence>MSLLTVTAAQRQTLRDKASTLATLSQTYGESARTPTAAEAAIVQSAIDAMSAAIAVINGTAGAASVANGATVAVRNSEGADSHNATAVVASGTLTGVNLAATVALVDNGDTVAATGTGTTATLVVTDGVLTGVTLA</sequence>
<dbReference type="GeneID" id="29066119"/>
<dbReference type="EMBL" id="KX278418">
    <property type="protein sequence ID" value="ANT45349.2"/>
    <property type="molecule type" value="Genomic_DNA"/>
</dbReference>
<name>A0A1B1PEF6_9CAUD</name>